<dbReference type="Proteomes" id="UP000709295">
    <property type="component" value="Unassembled WGS sequence"/>
</dbReference>
<dbReference type="EMBL" id="JAENGY010001801">
    <property type="protein sequence ID" value="KAG6946841.1"/>
    <property type="molecule type" value="Genomic_DNA"/>
</dbReference>
<comment type="caution">
    <text evidence="1">The sequence shown here is derived from an EMBL/GenBank/DDBJ whole genome shotgun (WGS) entry which is preliminary data.</text>
</comment>
<organism evidence="1 2">
    <name type="scientific">Phytophthora aleatoria</name>
    <dbReference type="NCBI Taxonomy" id="2496075"/>
    <lineage>
        <taxon>Eukaryota</taxon>
        <taxon>Sar</taxon>
        <taxon>Stramenopiles</taxon>
        <taxon>Oomycota</taxon>
        <taxon>Peronosporomycetes</taxon>
        <taxon>Peronosporales</taxon>
        <taxon>Peronosporaceae</taxon>
        <taxon>Phytophthora</taxon>
    </lineage>
</organism>
<protein>
    <submittedName>
        <fullName evidence="1">Uncharacterized protein</fullName>
    </submittedName>
</protein>
<sequence>MALRARTRQGQTTPADAQEAAVPFRELALSTMIEKQCTRLYIGDQTDIFLFYTLWETISARGSKTVWIKCGNKDKVRATATWLGDPVGNKYAPFSCIQEHTS</sequence>
<evidence type="ECO:0000313" key="1">
    <source>
        <dbReference type="EMBL" id="KAG6946841.1"/>
    </source>
</evidence>
<evidence type="ECO:0000313" key="2">
    <source>
        <dbReference type="Proteomes" id="UP000709295"/>
    </source>
</evidence>
<gene>
    <name evidence="1" type="ORF">JG688_00015814</name>
</gene>
<reference evidence="1" key="1">
    <citation type="submission" date="2021-01" db="EMBL/GenBank/DDBJ databases">
        <title>Phytophthora aleatoria, a newly-described species from Pinus radiata is distinct from Phytophthora cactorum isolates based on comparative genomics.</title>
        <authorList>
            <person name="Mcdougal R."/>
            <person name="Panda P."/>
            <person name="Williams N."/>
            <person name="Studholme D.J."/>
        </authorList>
    </citation>
    <scope>NUCLEOTIDE SEQUENCE</scope>
    <source>
        <strain evidence="1">NZFS 4037</strain>
    </source>
</reference>
<proteinExistence type="predicted"/>
<accession>A0A8J5IV27</accession>
<dbReference type="AlphaFoldDB" id="A0A8J5IV27"/>
<name>A0A8J5IV27_9STRA</name>
<keyword evidence="2" id="KW-1185">Reference proteome</keyword>